<dbReference type="SUPFAM" id="SSF56112">
    <property type="entry name" value="Protein kinase-like (PK-like)"/>
    <property type="match status" value="1"/>
</dbReference>
<evidence type="ECO:0000313" key="3">
    <source>
        <dbReference type="Proteomes" id="UP000436088"/>
    </source>
</evidence>
<accession>A0A6A3B9G0</accession>
<gene>
    <name evidence="2" type="ORF">F3Y22_tig00110264pilonHSYRG00316</name>
</gene>
<dbReference type="InterPro" id="IPR000719">
    <property type="entry name" value="Prot_kinase_dom"/>
</dbReference>
<dbReference type="PANTHER" id="PTHR48055">
    <property type="entry name" value="LEUCINE-RICH REPEAT RECEPTOR PROTEIN KINASE EMS1"/>
    <property type="match status" value="1"/>
</dbReference>
<dbReference type="InterPro" id="IPR011009">
    <property type="entry name" value="Kinase-like_dom_sf"/>
</dbReference>
<dbReference type="InterPro" id="IPR008271">
    <property type="entry name" value="Ser/Thr_kinase_AS"/>
</dbReference>
<dbReference type="Pfam" id="PF00069">
    <property type="entry name" value="Pkinase"/>
    <property type="match status" value="1"/>
</dbReference>
<proteinExistence type="predicted"/>
<dbReference type="PROSITE" id="PS00108">
    <property type="entry name" value="PROTEIN_KINASE_ST"/>
    <property type="match status" value="1"/>
</dbReference>
<dbReference type="AlphaFoldDB" id="A0A6A3B9G0"/>
<keyword evidence="3" id="KW-1185">Reference proteome</keyword>
<dbReference type="EMBL" id="VEPZ02000902">
    <property type="protein sequence ID" value="KAE8712105.1"/>
    <property type="molecule type" value="Genomic_DNA"/>
</dbReference>
<reference evidence="2" key="1">
    <citation type="submission" date="2019-09" db="EMBL/GenBank/DDBJ databases">
        <title>Draft genome information of white flower Hibiscus syriacus.</title>
        <authorList>
            <person name="Kim Y.-M."/>
        </authorList>
    </citation>
    <scope>NUCLEOTIDE SEQUENCE [LARGE SCALE GENOMIC DNA]</scope>
    <source>
        <strain evidence="2">YM2019G1</strain>
    </source>
</reference>
<dbReference type="GO" id="GO:0005524">
    <property type="term" value="F:ATP binding"/>
    <property type="evidence" value="ECO:0007669"/>
    <property type="project" value="InterPro"/>
</dbReference>
<dbReference type="Proteomes" id="UP000436088">
    <property type="component" value="Unassembled WGS sequence"/>
</dbReference>
<dbReference type="GO" id="GO:0004672">
    <property type="term" value="F:protein kinase activity"/>
    <property type="evidence" value="ECO:0007669"/>
    <property type="project" value="InterPro"/>
</dbReference>
<dbReference type="PROSITE" id="PS50011">
    <property type="entry name" value="PROTEIN_KINASE_DOM"/>
    <property type="match status" value="1"/>
</dbReference>
<name>A0A6A3B9G0_HIBSY</name>
<dbReference type="Gene3D" id="1.10.510.10">
    <property type="entry name" value="Transferase(Phosphotransferase) domain 1"/>
    <property type="match status" value="1"/>
</dbReference>
<sequence length="194" mass="22474">MNFFQRIKVAIDVGYALEYLHHHCEKSIIYCDLKPSNILFDIEMVGHINDFGLAKILYEYRLNHPANQSNSAYKRNYWSQYGIGSESSTKGDMYSYGILLLEMFTRKRPNDERFEEDLSLHNFVREAFSDRLIEIIDPIHLQESVKGGTVVDITLNENRMRNDGLQCLNLIFDICLTCSAESLAERMGMNDDVT</sequence>
<dbReference type="InterPro" id="IPR051564">
    <property type="entry name" value="LRR_receptor-like_kinase"/>
</dbReference>
<protein>
    <recommendedName>
        <fullName evidence="1">Protein kinase domain-containing protein</fullName>
    </recommendedName>
</protein>
<organism evidence="2 3">
    <name type="scientific">Hibiscus syriacus</name>
    <name type="common">Rose of Sharon</name>
    <dbReference type="NCBI Taxonomy" id="106335"/>
    <lineage>
        <taxon>Eukaryota</taxon>
        <taxon>Viridiplantae</taxon>
        <taxon>Streptophyta</taxon>
        <taxon>Embryophyta</taxon>
        <taxon>Tracheophyta</taxon>
        <taxon>Spermatophyta</taxon>
        <taxon>Magnoliopsida</taxon>
        <taxon>eudicotyledons</taxon>
        <taxon>Gunneridae</taxon>
        <taxon>Pentapetalae</taxon>
        <taxon>rosids</taxon>
        <taxon>malvids</taxon>
        <taxon>Malvales</taxon>
        <taxon>Malvaceae</taxon>
        <taxon>Malvoideae</taxon>
        <taxon>Hibiscus</taxon>
    </lineage>
</organism>
<comment type="caution">
    <text evidence="2">The sequence shown here is derived from an EMBL/GenBank/DDBJ whole genome shotgun (WGS) entry which is preliminary data.</text>
</comment>
<dbReference type="GO" id="GO:0016020">
    <property type="term" value="C:membrane"/>
    <property type="evidence" value="ECO:0007669"/>
    <property type="project" value="TreeGrafter"/>
</dbReference>
<evidence type="ECO:0000259" key="1">
    <source>
        <dbReference type="PROSITE" id="PS50011"/>
    </source>
</evidence>
<feature type="domain" description="Protein kinase" evidence="1">
    <location>
        <begin position="1"/>
        <end position="194"/>
    </location>
</feature>
<dbReference type="PANTHER" id="PTHR48055:SF55">
    <property type="entry name" value="PROTEIN KINASE DOMAIN-CONTAINING PROTEIN"/>
    <property type="match status" value="1"/>
</dbReference>
<evidence type="ECO:0000313" key="2">
    <source>
        <dbReference type="EMBL" id="KAE8712105.1"/>
    </source>
</evidence>